<evidence type="ECO:0000313" key="7">
    <source>
        <dbReference type="Proteomes" id="UP001049518"/>
    </source>
</evidence>
<evidence type="ECO:0000259" key="5">
    <source>
        <dbReference type="Pfam" id="PF13579"/>
    </source>
</evidence>
<evidence type="ECO:0000313" key="6">
    <source>
        <dbReference type="EMBL" id="QXJ22047.1"/>
    </source>
</evidence>
<keyword evidence="7" id="KW-1185">Reference proteome</keyword>
<gene>
    <name evidence="6" type="ORF">AGRA3207_002983</name>
</gene>
<dbReference type="PANTHER" id="PTHR45947:SF3">
    <property type="entry name" value="SULFOQUINOVOSYL TRANSFERASE SQD2"/>
    <property type="match status" value="1"/>
</dbReference>
<proteinExistence type="predicted"/>
<dbReference type="Gene3D" id="3.40.50.2000">
    <property type="entry name" value="Glycogen Phosphorylase B"/>
    <property type="match status" value="2"/>
</dbReference>
<evidence type="ECO:0000256" key="2">
    <source>
        <dbReference type="ARBA" id="ARBA00022679"/>
    </source>
</evidence>
<dbReference type="SUPFAM" id="SSF53756">
    <property type="entry name" value="UDP-Glycosyltransferase/glycogen phosphorylase"/>
    <property type="match status" value="1"/>
</dbReference>
<dbReference type="CDD" id="cd03794">
    <property type="entry name" value="GT4_WbuB-like"/>
    <property type="match status" value="1"/>
</dbReference>
<dbReference type="InterPro" id="IPR028098">
    <property type="entry name" value="Glyco_trans_4-like_N"/>
</dbReference>
<dbReference type="PANTHER" id="PTHR45947">
    <property type="entry name" value="SULFOQUINOVOSYL TRANSFERASE SQD2"/>
    <property type="match status" value="1"/>
</dbReference>
<sequence length="542" mass="59041">MLPGVDHRLLGARGAEGADHRCGLDEVRPRPQDVHDGCQHNFPSVHRGCLRSPAVLRKPVYLLGLTWRQLRDDPGRAPRLAVRLLARAAPGPLGGRLRRSRLAVPRPRGLQRETAELRALLAHTPPPPPSWTARSARSAPPGPSGTRVLQLVTNALPRTNAGYTVRTHRLALAQRELGVDVHVATRLGYPLSQGIGDARPRVEVDGVPYHRLIPWAPPSNPVRAVGKGADLAGRLVRELRPDVLHAVSNHLNAAVALELGQRHGLPVVYEVRGFLEDSWLSRDPAHRETDEFYRLTRELETRRMAEADAVVTLGEAMRAEIAARGVPAEKIHTVPNAVDETFLRPLPDAAGLRASLGIPADAPVVGLTSSFYGYEGIDTLIDAAALLRGRGTPVTLLLVGDGPERGALERRAAGHGVHAVFTGRVPMESVRRHHAVLDVFAVPRRADRVCQLVTPLKPIEAMAGGIPVIASDVKALREIVEPGVTGTLTVPEEPEAWADSLEELIYAPERRRKIGQSAREWVRAERTWRAVAACYRAAYAIT</sequence>
<dbReference type="EMBL" id="CP059572">
    <property type="protein sequence ID" value="QXJ22047.1"/>
    <property type="molecule type" value="Genomic_DNA"/>
</dbReference>
<feature type="domain" description="Glycosyltransferase subfamily 4-like N-terminal" evidence="5">
    <location>
        <begin position="162"/>
        <end position="336"/>
    </location>
</feature>
<name>A0ABX8QX71_9ACTN</name>
<feature type="domain" description="Glycosyl transferase family 1" evidence="4">
    <location>
        <begin position="353"/>
        <end position="521"/>
    </location>
</feature>
<reference evidence="6" key="1">
    <citation type="submission" date="2020-07" db="EMBL/GenBank/DDBJ databases">
        <authorList>
            <person name="Tarantini F.S."/>
            <person name="Hong K.W."/>
            <person name="Chan K.G."/>
        </authorList>
    </citation>
    <scope>NUCLEOTIDE SEQUENCE</scope>
    <source>
        <strain evidence="6">32-07</strain>
    </source>
</reference>
<dbReference type="InterPro" id="IPR050194">
    <property type="entry name" value="Glycosyltransferase_grp1"/>
</dbReference>
<dbReference type="InterPro" id="IPR001296">
    <property type="entry name" value="Glyco_trans_1"/>
</dbReference>
<feature type="region of interest" description="Disordered" evidence="3">
    <location>
        <begin position="123"/>
        <end position="146"/>
    </location>
</feature>
<evidence type="ECO:0000256" key="3">
    <source>
        <dbReference type="SAM" id="MobiDB-lite"/>
    </source>
</evidence>
<dbReference type="Pfam" id="PF13579">
    <property type="entry name" value="Glyco_trans_4_4"/>
    <property type="match status" value="1"/>
</dbReference>
<organism evidence="6 7">
    <name type="scientific">Actinomadura graeca</name>
    <dbReference type="NCBI Taxonomy" id="2750812"/>
    <lineage>
        <taxon>Bacteria</taxon>
        <taxon>Bacillati</taxon>
        <taxon>Actinomycetota</taxon>
        <taxon>Actinomycetes</taxon>
        <taxon>Streptosporangiales</taxon>
        <taxon>Thermomonosporaceae</taxon>
        <taxon>Actinomadura</taxon>
    </lineage>
</organism>
<accession>A0ABX8QX71</accession>
<dbReference type="Proteomes" id="UP001049518">
    <property type="component" value="Chromosome"/>
</dbReference>
<evidence type="ECO:0000259" key="4">
    <source>
        <dbReference type="Pfam" id="PF00534"/>
    </source>
</evidence>
<evidence type="ECO:0000256" key="1">
    <source>
        <dbReference type="ARBA" id="ARBA00022676"/>
    </source>
</evidence>
<keyword evidence="2" id="KW-0808">Transferase</keyword>
<dbReference type="Pfam" id="PF00534">
    <property type="entry name" value="Glycos_transf_1"/>
    <property type="match status" value="1"/>
</dbReference>
<protein>
    <submittedName>
        <fullName evidence="6">Glycosyltransferase</fullName>
    </submittedName>
</protein>
<keyword evidence="1" id="KW-0328">Glycosyltransferase</keyword>